<dbReference type="Pfam" id="PF01057">
    <property type="entry name" value="Parvo_NS1"/>
    <property type="match status" value="1"/>
</dbReference>
<dbReference type="Proteomes" id="UP000828390">
    <property type="component" value="Unassembled WGS sequence"/>
</dbReference>
<dbReference type="SUPFAM" id="SSF52540">
    <property type="entry name" value="P-loop containing nucleoside triphosphate hydrolases"/>
    <property type="match status" value="1"/>
</dbReference>
<gene>
    <name evidence="2" type="ORF">DPMN_175325</name>
</gene>
<feature type="domain" description="Parvovirus non-structural protein 1 helicase" evidence="1">
    <location>
        <begin position="336"/>
        <end position="477"/>
    </location>
</feature>
<proteinExistence type="predicted"/>
<keyword evidence="3" id="KW-1185">Reference proteome</keyword>
<dbReference type="EMBL" id="JAIWYP010000009">
    <property type="protein sequence ID" value="KAH3773954.1"/>
    <property type="molecule type" value="Genomic_DNA"/>
</dbReference>
<dbReference type="AlphaFoldDB" id="A0A9D4E7Y7"/>
<dbReference type="InterPro" id="IPR001257">
    <property type="entry name" value="Parvovirus_NS1_helicase"/>
</dbReference>
<name>A0A9D4E7Y7_DREPO</name>
<reference evidence="2" key="2">
    <citation type="submission" date="2020-11" db="EMBL/GenBank/DDBJ databases">
        <authorList>
            <person name="McCartney M.A."/>
            <person name="Auch B."/>
            <person name="Kono T."/>
            <person name="Mallez S."/>
            <person name="Becker A."/>
            <person name="Gohl D.M."/>
            <person name="Silverstein K.A.T."/>
            <person name="Koren S."/>
            <person name="Bechman K.B."/>
            <person name="Herman A."/>
            <person name="Abrahante J.E."/>
            <person name="Garbe J."/>
        </authorList>
    </citation>
    <scope>NUCLEOTIDE SEQUENCE</scope>
    <source>
        <strain evidence="2">Duluth1</strain>
        <tissue evidence="2">Whole animal</tissue>
    </source>
</reference>
<organism evidence="2 3">
    <name type="scientific">Dreissena polymorpha</name>
    <name type="common">Zebra mussel</name>
    <name type="synonym">Mytilus polymorpha</name>
    <dbReference type="NCBI Taxonomy" id="45954"/>
    <lineage>
        <taxon>Eukaryota</taxon>
        <taxon>Metazoa</taxon>
        <taxon>Spiralia</taxon>
        <taxon>Lophotrochozoa</taxon>
        <taxon>Mollusca</taxon>
        <taxon>Bivalvia</taxon>
        <taxon>Autobranchia</taxon>
        <taxon>Heteroconchia</taxon>
        <taxon>Euheterodonta</taxon>
        <taxon>Imparidentia</taxon>
        <taxon>Neoheterodontei</taxon>
        <taxon>Myida</taxon>
        <taxon>Dreissenoidea</taxon>
        <taxon>Dreissenidae</taxon>
        <taxon>Dreissena</taxon>
    </lineage>
</organism>
<comment type="caution">
    <text evidence="2">The sequence shown here is derived from an EMBL/GenBank/DDBJ whole genome shotgun (WGS) entry which is preliminary data.</text>
</comment>
<evidence type="ECO:0000259" key="1">
    <source>
        <dbReference type="Pfam" id="PF01057"/>
    </source>
</evidence>
<sequence length="490" mass="56021">MLQFAVTNWATPIATYQKLSKTDAEYVNHLKRFLNNNICALLMHDGTTDDACRINGFHLHILVQNDTSNHLCRNNHWRTIRGKISKIYKVKTARIVRHKEFYMHMLSAPRVFMGVNNLEFKNRLLGVYLRDSELALFKHQLTDIEMAAQMTLNQVDELESENESDDSEEGAANAFIGLLGRPQAKRKRRSVTPEAPVLSMYYMDPADYKSRAREPPSATLSLEDINRGETAPQRQRPSKSSINIDNAKNLMTKYNRLSSDELFVAICRGGDATDIFQIEQLRALPYAGKVFLSAADDLHLLAQVNDKDYIDIITNMKIENKELYLPYAETVEVLGKWFRDQKVNKVQFIKAVYKVMSMQSAKKNTIYLQGDSNAGKTWLFRSLLPDMSLVGQTSESIEFKWQNLVDKFVGLVSELTITTIDMANKCKEIFGGEPSQVNIKNKLCQLLSRTPKLLSSNALVWDHFANEANPLRNRMYIFPGSPFEIYAFSF</sequence>
<dbReference type="Gene3D" id="3.40.50.300">
    <property type="entry name" value="P-loop containing nucleotide triphosphate hydrolases"/>
    <property type="match status" value="1"/>
</dbReference>
<reference evidence="2" key="1">
    <citation type="journal article" date="2019" name="bioRxiv">
        <title>The Genome of the Zebra Mussel, Dreissena polymorpha: A Resource for Invasive Species Research.</title>
        <authorList>
            <person name="McCartney M.A."/>
            <person name="Auch B."/>
            <person name="Kono T."/>
            <person name="Mallez S."/>
            <person name="Zhang Y."/>
            <person name="Obille A."/>
            <person name="Becker A."/>
            <person name="Abrahante J.E."/>
            <person name="Garbe J."/>
            <person name="Badalamenti J.P."/>
            <person name="Herman A."/>
            <person name="Mangelson H."/>
            <person name="Liachko I."/>
            <person name="Sullivan S."/>
            <person name="Sone E.D."/>
            <person name="Koren S."/>
            <person name="Silverstein K.A.T."/>
            <person name="Beckman K.B."/>
            <person name="Gohl D.M."/>
        </authorList>
    </citation>
    <scope>NUCLEOTIDE SEQUENCE</scope>
    <source>
        <strain evidence="2">Duluth1</strain>
        <tissue evidence="2">Whole animal</tissue>
    </source>
</reference>
<protein>
    <recommendedName>
        <fullName evidence="1">Parvovirus non-structural protein 1 helicase domain-containing protein</fullName>
    </recommendedName>
</protein>
<accession>A0A9D4E7Y7</accession>
<evidence type="ECO:0000313" key="2">
    <source>
        <dbReference type="EMBL" id="KAH3773954.1"/>
    </source>
</evidence>
<dbReference type="GO" id="GO:0019079">
    <property type="term" value="P:viral genome replication"/>
    <property type="evidence" value="ECO:0007669"/>
    <property type="project" value="InterPro"/>
</dbReference>
<dbReference type="InterPro" id="IPR027417">
    <property type="entry name" value="P-loop_NTPase"/>
</dbReference>
<evidence type="ECO:0000313" key="3">
    <source>
        <dbReference type="Proteomes" id="UP000828390"/>
    </source>
</evidence>